<sequence length="97" mass="11057">MPKVKGKAENRMRKYVAEFSNVSSTDGTVLFCQPCGKSIVAEQRQVTQYLTSNKHVGKLSTYEGQANIRLCFQAYQLKYSFQVFHILCRLVSGFCFC</sequence>
<organism evidence="1 2">
    <name type="scientific">Lasius platythorax</name>
    <dbReference type="NCBI Taxonomy" id="488582"/>
    <lineage>
        <taxon>Eukaryota</taxon>
        <taxon>Metazoa</taxon>
        <taxon>Ecdysozoa</taxon>
        <taxon>Arthropoda</taxon>
        <taxon>Hexapoda</taxon>
        <taxon>Insecta</taxon>
        <taxon>Pterygota</taxon>
        <taxon>Neoptera</taxon>
        <taxon>Endopterygota</taxon>
        <taxon>Hymenoptera</taxon>
        <taxon>Apocrita</taxon>
        <taxon>Aculeata</taxon>
        <taxon>Formicoidea</taxon>
        <taxon>Formicidae</taxon>
        <taxon>Formicinae</taxon>
        <taxon>Lasius</taxon>
        <taxon>Lasius</taxon>
    </lineage>
</organism>
<protein>
    <submittedName>
        <fullName evidence="1">Uncharacterized protein</fullName>
    </submittedName>
</protein>
<proteinExistence type="predicted"/>
<gene>
    <name evidence="1" type="ORF">LPLAT_LOCUS3543</name>
</gene>
<dbReference type="Proteomes" id="UP001497644">
    <property type="component" value="Chromosome 13"/>
</dbReference>
<evidence type="ECO:0000313" key="1">
    <source>
        <dbReference type="EMBL" id="CAL1677522.1"/>
    </source>
</evidence>
<accession>A0AAV2NCY1</accession>
<name>A0AAV2NCY1_9HYME</name>
<keyword evidence="2" id="KW-1185">Reference proteome</keyword>
<dbReference type="AlphaFoldDB" id="A0AAV2NCY1"/>
<evidence type="ECO:0000313" key="2">
    <source>
        <dbReference type="Proteomes" id="UP001497644"/>
    </source>
</evidence>
<reference evidence="1" key="1">
    <citation type="submission" date="2024-04" db="EMBL/GenBank/DDBJ databases">
        <authorList>
            <consortium name="Molecular Ecology Group"/>
        </authorList>
    </citation>
    <scope>NUCLEOTIDE SEQUENCE</scope>
</reference>
<dbReference type="EMBL" id="OZ034836">
    <property type="protein sequence ID" value="CAL1677522.1"/>
    <property type="molecule type" value="Genomic_DNA"/>
</dbReference>